<name>A0A1G4EPQ2_BACMY</name>
<proteinExistence type="predicted"/>
<reference evidence="1 2" key="1">
    <citation type="submission" date="2016-08" db="EMBL/GenBank/DDBJ databases">
        <authorList>
            <person name="Seilhamer J.J."/>
        </authorList>
    </citation>
    <scope>NUCLEOTIDE SEQUENCE [LARGE SCALE GENOMIC DNA]</scope>
    <source>
        <strain evidence="1 2">SDA_GO95</strain>
    </source>
</reference>
<sequence length="26" mass="3116">MVIEEYVHQITVYVRAGLLKKDISYF</sequence>
<dbReference type="AlphaFoldDB" id="A0A1G4EPQ2"/>
<protein>
    <submittedName>
        <fullName evidence="1">Uncharacterized protein</fullName>
    </submittedName>
</protein>
<evidence type="ECO:0000313" key="1">
    <source>
        <dbReference type="EMBL" id="SCB69077.1"/>
    </source>
</evidence>
<dbReference type="EMBL" id="FMAK01000036">
    <property type="protein sequence ID" value="SCB69077.1"/>
    <property type="molecule type" value="Genomic_DNA"/>
</dbReference>
<organism evidence="1 2">
    <name type="scientific">Bacillus mycoides</name>
    <dbReference type="NCBI Taxonomy" id="1405"/>
    <lineage>
        <taxon>Bacteria</taxon>
        <taxon>Bacillati</taxon>
        <taxon>Bacillota</taxon>
        <taxon>Bacilli</taxon>
        <taxon>Bacillales</taxon>
        <taxon>Bacillaceae</taxon>
        <taxon>Bacillus</taxon>
        <taxon>Bacillus cereus group</taxon>
    </lineage>
</organism>
<accession>A0A1G4EPQ2</accession>
<gene>
    <name evidence="1" type="ORF">BWGO95_03229</name>
</gene>
<dbReference type="Proteomes" id="UP000195696">
    <property type="component" value="Unassembled WGS sequence"/>
</dbReference>
<evidence type="ECO:0000313" key="2">
    <source>
        <dbReference type="Proteomes" id="UP000195696"/>
    </source>
</evidence>